<reference evidence="1 2" key="1">
    <citation type="submission" date="2022-05" db="EMBL/GenBank/DDBJ databases">
        <authorList>
            <consortium name="Genoscope - CEA"/>
            <person name="William W."/>
        </authorList>
    </citation>
    <scope>NUCLEOTIDE SEQUENCE [LARGE SCALE GENOMIC DNA]</scope>
</reference>
<evidence type="ECO:0000313" key="2">
    <source>
        <dbReference type="Proteomes" id="UP001159427"/>
    </source>
</evidence>
<dbReference type="Proteomes" id="UP001159427">
    <property type="component" value="Unassembled WGS sequence"/>
</dbReference>
<evidence type="ECO:0000313" key="1">
    <source>
        <dbReference type="EMBL" id="CAH3023580.1"/>
    </source>
</evidence>
<name>A0ABN8M4S2_9CNID</name>
<keyword evidence="2" id="KW-1185">Reference proteome</keyword>
<comment type="caution">
    <text evidence="1">The sequence shown here is derived from an EMBL/GenBank/DDBJ whole genome shotgun (WGS) entry which is preliminary data.</text>
</comment>
<sequence length="165" mass="18504">MPGPNQRLPRPRAYCNFHQNRSSECTKIPDVASRREFRGCGSCNGRHHTSICDRTFTTLPPKANADSKPPSNRFYGANDLQTTLHSSVLAKVNDVQTRIMLYSGTVDKRVEVYNVHVESNVIDSFGIELQCVNAEKPVLTYLPNADLFSGGAWPERFGECTRFIP</sequence>
<gene>
    <name evidence="1" type="ORF">PEVE_00019744</name>
</gene>
<accession>A0ABN8M4S2</accession>
<organism evidence="1 2">
    <name type="scientific">Porites evermanni</name>
    <dbReference type="NCBI Taxonomy" id="104178"/>
    <lineage>
        <taxon>Eukaryota</taxon>
        <taxon>Metazoa</taxon>
        <taxon>Cnidaria</taxon>
        <taxon>Anthozoa</taxon>
        <taxon>Hexacorallia</taxon>
        <taxon>Scleractinia</taxon>
        <taxon>Fungiina</taxon>
        <taxon>Poritidae</taxon>
        <taxon>Porites</taxon>
    </lineage>
</organism>
<protein>
    <submittedName>
        <fullName evidence="1">Uncharacterized protein</fullName>
    </submittedName>
</protein>
<dbReference type="EMBL" id="CALNXI010000266">
    <property type="protein sequence ID" value="CAH3023580.1"/>
    <property type="molecule type" value="Genomic_DNA"/>
</dbReference>
<proteinExistence type="predicted"/>